<evidence type="ECO:0000313" key="3">
    <source>
        <dbReference type="Proteomes" id="UP000306585"/>
    </source>
</evidence>
<reference evidence="2 3" key="1">
    <citation type="journal article" date="2019" name="Appl. Environ. Microbiol.">
        <title>Environmental Evidence and Genomic Insight of Iron-oxidizing Bacteria Preference Towards More Corrosion Resistant Stainless Steel at Higher Salinities.</title>
        <authorList>
            <person name="Garrison C.E."/>
            <person name="Price K.A."/>
            <person name="Field E.K."/>
        </authorList>
    </citation>
    <scope>NUCLEOTIDE SEQUENCE [LARGE SCALE GENOMIC DNA]</scope>
    <source>
        <strain evidence="2 3">P3</strain>
    </source>
</reference>
<keyword evidence="3" id="KW-1185">Reference proteome</keyword>
<dbReference type="Gene3D" id="1.10.260.40">
    <property type="entry name" value="lambda repressor-like DNA-binding domains"/>
    <property type="match status" value="1"/>
</dbReference>
<feature type="region of interest" description="Disordered" evidence="1">
    <location>
        <begin position="58"/>
        <end position="83"/>
    </location>
</feature>
<evidence type="ECO:0000256" key="1">
    <source>
        <dbReference type="SAM" id="MobiDB-lite"/>
    </source>
</evidence>
<proteinExistence type="predicted"/>
<dbReference type="GO" id="GO:0003677">
    <property type="term" value="F:DNA binding"/>
    <property type="evidence" value="ECO:0007669"/>
    <property type="project" value="InterPro"/>
</dbReference>
<feature type="compositionally biased region" description="Basic and acidic residues" evidence="1">
    <location>
        <begin position="68"/>
        <end position="83"/>
    </location>
</feature>
<dbReference type="Proteomes" id="UP000306585">
    <property type="component" value="Unassembled WGS sequence"/>
</dbReference>
<dbReference type="EMBL" id="VBRY01000011">
    <property type="protein sequence ID" value="TLS66192.1"/>
    <property type="molecule type" value="Genomic_DNA"/>
</dbReference>
<evidence type="ECO:0000313" key="2">
    <source>
        <dbReference type="EMBL" id="TLS66192.1"/>
    </source>
</evidence>
<accession>A0A5R9GQE6</accession>
<protein>
    <submittedName>
        <fullName evidence="2">Uncharacterized protein</fullName>
    </submittedName>
</protein>
<name>A0A5R9GQE6_9PROT</name>
<sequence length="83" mass="9130">MTQDELAKLACVSVSSIKALEPGNAKLSTMMAVLREPGALDALDAFIPEITISPLDTARRNAKKRERATRSLDTAKREDESEW</sequence>
<gene>
    <name evidence="2" type="ORF">FEF65_11420</name>
</gene>
<dbReference type="InterPro" id="IPR010982">
    <property type="entry name" value="Lambda_DNA-bd_dom_sf"/>
</dbReference>
<dbReference type="AlphaFoldDB" id="A0A5R9GQE6"/>
<comment type="caution">
    <text evidence="2">The sequence shown here is derived from an EMBL/GenBank/DDBJ whole genome shotgun (WGS) entry which is preliminary data.</text>
</comment>
<organism evidence="2 3">
    <name type="scientific">Mariprofundus erugo</name>
    <dbReference type="NCBI Taxonomy" id="2528639"/>
    <lineage>
        <taxon>Bacteria</taxon>
        <taxon>Pseudomonadati</taxon>
        <taxon>Pseudomonadota</taxon>
        <taxon>Candidatius Mariprofundia</taxon>
        <taxon>Mariprofundales</taxon>
        <taxon>Mariprofundaceae</taxon>
        <taxon>Mariprofundus</taxon>
    </lineage>
</organism>